<protein>
    <submittedName>
        <fullName evidence="1">Uncharacterized protein</fullName>
    </submittedName>
</protein>
<name>A0A0L0SRD7_ALLM3</name>
<dbReference type="EMBL" id="GG745346">
    <property type="protein sequence ID" value="KNE64935.1"/>
    <property type="molecule type" value="Genomic_DNA"/>
</dbReference>
<organism evidence="1 2">
    <name type="scientific">Allomyces macrogynus (strain ATCC 38327)</name>
    <name type="common">Allomyces javanicus var. macrogynus</name>
    <dbReference type="NCBI Taxonomy" id="578462"/>
    <lineage>
        <taxon>Eukaryota</taxon>
        <taxon>Fungi</taxon>
        <taxon>Fungi incertae sedis</taxon>
        <taxon>Blastocladiomycota</taxon>
        <taxon>Blastocladiomycetes</taxon>
        <taxon>Blastocladiales</taxon>
        <taxon>Blastocladiaceae</taxon>
        <taxon>Allomyces</taxon>
    </lineage>
</organism>
<reference evidence="1 2" key="1">
    <citation type="submission" date="2009-11" db="EMBL/GenBank/DDBJ databases">
        <title>Annotation of Allomyces macrogynus ATCC 38327.</title>
        <authorList>
            <consortium name="The Broad Institute Genome Sequencing Platform"/>
            <person name="Russ C."/>
            <person name="Cuomo C."/>
            <person name="Burger G."/>
            <person name="Gray M.W."/>
            <person name="Holland P.W.H."/>
            <person name="King N."/>
            <person name="Lang F.B.F."/>
            <person name="Roger A.J."/>
            <person name="Ruiz-Trillo I."/>
            <person name="Young S.K."/>
            <person name="Zeng Q."/>
            <person name="Gargeya S."/>
            <person name="Fitzgerald M."/>
            <person name="Haas B."/>
            <person name="Abouelleil A."/>
            <person name="Alvarado L."/>
            <person name="Arachchi H.M."/>
            <person name="Berlin A."/>
            <person name="Chapman S.B."/>
            <person name="Gearin G."/>
            <person name="Goldberg J."/>
            <person name="Griggs A."/>
            <person name="Gujja S."/>
            <person name="Hansen M."/>
            <person name="Heiman D."/>
            <person name="Howarth C."/>
            <person name="Larimer J."/>
            <person name="Lui A."/>
            <person name="MacDonald P.J.P."/>
            <person name="McCowen C."/>
            <person name="Montmayeur A."/>
            <person name="Murphy C."/>
            <person name="Neiman D."/>
            <person name="Pearson M."/>
            <person name="Priest M."/>
            <person name="Roberts A."/>
            <person name="Saif S."/>
            <person name="Shea T."/>
            <person name="Sisk P."/>
            <person name="Stolte C."/>
            <person name="Sykes S."/>
            <person name="Wortman J."/>
            <person name="Nusbaum C."/>
            <person name="Birren B."/>
        </authorList>
    </citation>
    <scope>NUCLEOTIDE SEQUENCE [LARGE SCALE GENOMIC DNA]</scope>
    <source>
        <strain evidence="1 2">ATCC 38327</strain>
    </source>
</reference>
<dbReference type="AlphaFoldDB" id="A0A0L0SRD7"/>
<dbReference type="OrthoDB" id="10555663at2759"/>
<evidence type="ECO:0000313" key="2">
    <source>
        <dbReference type="Proteomes" id="UP000054350"/>
    </source>
</evidence>
<accession>A0A0L0SRD7</accession>
<reference evidence="2" key="2">
    <citation type="submission" date="2009-11" db="EMBL/GenBank/DDBJ databases">
        <title>The Genome Sequence of Allomyces macrogynus strain ATCC 38327.</title>
        <authorList>
            <consortium name="The Broad Institute Genome Sequencing Platform"/>
            <person name="Russ C."/>
            <person name="Cuomo C."/>
            <person name="Shea T."/>
            <person name="Young S.K."/>
            <person name="Zeng Q."/>
            <person name="Koehrsen M."/>
            <person name="Haas B."/>
            <person name="Borodovsky M."/>
            <person name="Guigo R."/>
            <person name="Alvarado L."/>
            <person name="Berlin A."/>
            <person name="Borenstein D."/>
            <person name="Chen Z."/>
            <person name="Engels R."/>
            <person name="Freedman E."/>
            <person name="Gellesch M."/>
            <person name="Goldberg J."/>
            <person name="Griggs A."/>
            <person name="Gujja S."/>
            <person name="Heiman D."/>
            <person name="Hepburn T."/>
            <person name="Howarth C."/>
            <person name="Jen D."/>
            <person name="Larson L."/>
            <person name="Lewis B."/>
            <person name="Mehta T."/>
            <person name="Park D."/>
            <person name="Pearson M."/>
            <person name="Roberts A."/>
            <person name="Saif S."/>
            <person name="Shenoy N."/>
            <person name="Sisk P."/>
            <person name="Stolte C."/>
            <person name="Sykes S."/>
            <person name="Walk T."/>
            <person name="White J."/>
            <person name="Yandava C."/>
            <person name="Burger G."/>
            <person name="Gray M.W."/>
            <person name="Holland P.W.H."/>
            <person name="King N."/>
            <person name="Lang F.B.F."/>
            <person name="Roger A.J."/>
            <person name="Ruiz-Trillo I."/>
            <person name="Lander E."/>
            <person name="Nusbaum C."/>
        </authorList>
    </citation>
    <scope>NUCLEOTIDE SEQUENCE [LARGE SCALE GENOMIC DNA]</scope>
    <source>
        <strain evidence="2">ATCC 38327</strain>
    </source>
</reference>
<keyword evidence="2" id="KW-1185">Reference proteome</keyword>
<sequence length="185" mass="20049">MSGGDARAGIAPKISVDASSKIRTSALITALRERQAVRSVQPSGAAVCASVPTGLKKPYDAVSKTDCKRNNILKYIGPVSVHTSRGRKDGVRLPAHIPCEIVEFIEEVRSCTEKWFTRTLYCVEYHGGTWFAAAGLLVYLKQTMEPAAQFMRSVELKSGDQKAGLGGNKGGNGTWFVRFDLSQVV</sequence>
<gene>
    <name evidence="1" type="ORF">AMAG_10599</name>
</gene>
<evidence type="ECO:0000313" key="1">
    <source>
        <dbReference type="EMBL" id="KNE64935.1"/>
    </source>
</evidence>
<proteinExistence type="predicted"/>
<dbReference type="Proteomes" id="UP000054350">
    <property type="component" value="Unassembled WGS sequence"/>
</dbReference>
<dbReference type="VEuPathDB" id="FungiDB:AMAG_10599"/>